<dbReference type="PANTHER" id="PTHR23028">
    <property type="entry name" value="ACETYLTRANSFERASE"/>
    <property type="match status" value="1"/>
</dbReference>
<dbReference type="GO" id="GO:0000271">
    <property type="term" value="P:polysaccharide biosynthetic process"/>
    <property type="evidence" value="ECO:0007669"/>
    <property type="project" value="TreeGrafter"/>
</dbReference>
<sequence length="402" mass="46873">MPVYFILIVPFFVDRALHAITWLAIIPIAMKKRLYEIDVLRFFAALFVVFFHYTKSVFNEYGFYLLQNEGINRFLEHGFLGVNLFFIISGFVILMSSQGVSASKFLKTRAIRLYPAFIPICLLTFICARIFMPEYSVSVKELLMNVSLVGTVSVWFNGKLVSGVYWTLLVEIQFYFMIYLLIYFKKLTYIRTFLIAWLACSLLINLGQSYFTHNALLHKLSLAFVAEYSYYFIAGCYFYLIKYDRKKGDLVMPLLCMFVAVTCSKLHLYNTAFDLAGSVIIAVFFGVFYFISLRDIRYSSNFQFIEKMGNITYPLYLIHETLGLILIGKWKNYMPAPLLMCVTAILMISIAYLSYLYIEKPVMKKLKDLLFAQRRWQAEKQEPLQAMIVEQISTQHGERQLN</sequence>
<dbReference type="Proteomes" id="UP000321204">
    <property type="component" value="Chromosome"/>
</dbReference>
<feature type="domain" description="Acyltransferase 3" evidence="2">
    <location>
        <begin position="35"/>
        <end position="355"/>
    </location>
</feature>
<keyword evidence="1" id="KW-0812">Transmembrane</keyword>
<keyword evidence="1" id="KW-0472">Membrane</keyword>
<gene>
    <name evidence="3" type="ORF">FSB75_17315</name>
</gene>
<dbReference type="OrthoDB" id="290051at2"/>
<accession>A0A5B8ULX6</accession>
<reference evidence="3 4" key="1">
    <citation type="journal article" date="2015" name="Int. J. Syst. Evol. Microbiol.">
        <title>Flavisolibacter ginsenosidimutans sp. nov., with ginsenoside-converting activity isolated from soil used for cultivating ginseng.</title>
        <authorList>
            <person name="Zhao Y."/>
            <person name="Liu Q."/>
            <person name="Kang M.S."/>
            <person name="Jin F."/>
            <person name="Yu H."/>
            <person name="Im W.T."/>
        </authorList>
    </citation>
    <scope>NUCLEOTIDE SEQUENCE [LARGE SCALE GENOMIC DNA]</scope>
    <source>
        <strain evidence="3 4">Gsoil 636</strain>
    </source>
</reference>
<feature type="transmembrane region" description="Helical" evidence="1">
    <location>
        <begin position="189"/>
        <end position="208"/>
    </location>
</feature>
<protein>
    <submittedName>
        <fullName evidence="3">Acyltransferase</fullName>
    </submittedName>
</protein>
<feature type="transmembrane region" description="Helical" evidence="1">
    <location>
        <begin position="113"/>
        <end position="132"/>
    </location>
</feature>
<dbReference type="PANTHER" id="PTHR23028:SF53">
    <property type="entry name" value="ACYL_TRANSF_3 DOMAIN-CONTAINING PROTEIN"/>
    <property type="match status" value="1"/>
</dbReference>
<feature type="transmembrane region" description="Helical" evidence="1">
    <location>
        <begin position="78"/>
        <end position="101"/>
    </location>
</feature>
<dbReference type="EMBL" id="CP042433">
    <property type="protein sequence ID" value="QEC57588.1"/>
    <property type="molecule type" value="Genomic_DNA"/>
</dbReference>
<name>A0A5B8ULX6_9BACT</name>
<proteinExistence type="predicted"/>
<evidence type="ECO:0000313" key="3">
    <source>
        <dbReference type="EMBL" id="QEC57588.1"/>
    </source>
</evidence>
<dbReference type="AlphaFoldDB" id="A0A5B8ULX6"/>
<feature type="transmembrane region" description="Helical" evidence="1">
    <location>
        <begin position="275"/>
        <end position="292"/>
    </location>
</feature>
<feature type="transmembrane region" description="Helical" evidence="1">
    <location>
        <begin position="220"/>
        <end position="241"/>
    </location>
</feature>
<organism evidence="3 4">
    <name type="scientific">Flavisolibacter ginsenosidimutans</name>
    <dbReference type="NCBI Taxonomy" id="661481"/>
    <lineage>
        <taxon>Bacteria</taxon>
        <taxon>Pseudomonadati</taxon>
        <taxon>Bacteroidota</taxon>
        <taxon>Chitinophagia</taxon>
        <taxon>Chitinophagales</taxon>
        <taxon>Chitinophagaceae</taxon>
        <taxon>Flavisolibacter</taxon>
    </lineage>
</organism>
<dbReference type="InterPro" id="IPR002656">
    <property type="entry name" value="Acyl_transf_3_dom"/>
</dbReference>
<feature type="transmembrane region" description="Helical" evidence="1">
    <location>
        <begin position="163"/>
        <end position="182"/>
    </location>
</feature>
<evidence type="ECO:0000313" key="4">
    <source>
        <dbReference type="Proteomes" id="UP000321204"/>
    </source>
</evidence>
<feature type="transmembrane region" description="Helical" evidence="1">
    <location>
        <begin position="6"/>
        <end position="27"/>
    </location>
</feature>
<feature type="transmembrane region" description="Helical" evidence="1">
    <location>
        <begin position="39"/>
        <end position="58"/>
    </location>
</feature>
<keyword evidence="4" id="KW-1185">Reference proteome</keyword>
<dbReference type="Pfam" id="PF01757">
    <property type="entry name" value="Acyl_transf_3"/>
    <property type="match status" value="1"/>
</dbReference>
<evidence type="ECO:0000256" key="1">
    <source>
        <dbReference type="SAM" id="Phobius"/>
    </source>
</evidence>
<evidence type="ECO:0000259" key="2">
    <source>
        <dbReference type="Pfam" id="PF01757"/>
    </source>
</evidence>
<dbReference type="RefSeq" id="WP_146790068.1">
    <property type="nucleotide sequence ID" value="NZ_BAABIO010000003.1"/>
</dbReference>
<keyword evidence="3" id="KW-0012">Acyltransferase</keyword>
<dbReference type="GO" id="GO:0016020">
    <property type="term" value="C:membrane"/>
    <property type="evidence" value="ECO:0007669"/>
    <property type="project" value="TreeGrafter"/>
</dbReference>
<dbReference type="InterPro" id="IPR050879">
    <property type="entry name" value="Acyltransferase_3"/>
</dbReference>
<dbReference type="KEGG" id="fgg:FSB75_17315"/>
<keyword evidence="1" id="KW-1133">Transmembrane helix</keyword>
<keyword evidence="3" id="KW-0808">Transferase</keyword>
<dbReference type="GO" id="GO:0016747">
    <property type="term" value="F:acyltransferase activity, transferring groups other than amino-acyl groups"/>
    <property type="evidence" value="ECO:0007669"/>
    <property type="project" value="InterPro"/>
</dbReference>
<feature type="transmembrane region" description="Helical" evidence="1">
    <location>
        <begin position="336"/>
        <end position="358"/>
    </location>
</feature>